<dbReference type="InParanoid" id="K1WVL1"/>
<accession>K1WVL1</accession>
<dbReference type="Proteomes" id="UP000006753">
    <property type="component" value="Unassembled WGS sequence"/>
</dbReference>
<dbReference type="OrthoDB" id="10295095at2759"/>
<name>K1WVL1_MARBU</name>
<sequence length="208" mass="22933">MGLSQRSPAASSGRLTLPSSAGAGSAAFPFNSYDDNNTTSADLSSLVHTSDVSYYIALIYYTFINDALRRHSHRQPALGQALSSHRTGLDVDISTHESLIESHSTDASQQASFGLAPGAVVCVKTEYGFDDHRHAEEGQKGSKFWNPGEDHYPRAARRNPTKWAQELAGIGAQFDGCLNISRRRDHTRVPERETWVVIQKRSEGDSRW</sequence>
<evidence type="ECO:0000313" key="1">
    <source>
        <dbReference type="EMBL" id="EKD12693.1"/>
    </source>
</evidence>
<proteinExistence type="predicted"/>
<evidence type="ECO:0000313" key="2">
    <source>
        <dbReference type="Proteomes" id="UP000006753"/>
    </source>
</evidence>
<dbReference type="AlphaFoldDB" id="K1WVL1"/>
<keyword evidence="2" id="KW-1185">Reference proteome</keyword>
<gene>
    <name evidence="1" type="ORF">MBM_09262</name>
</gene>
<organism evidence="1 2">
    <name type="scientific">Marssonina brunnea f. sp. multigermtubi (strain MB_m1)</name>
    <name type="common">Marssonina leaf spot fungus</name>
    <dbReference type="NCBI Taxonomy" id="1072389"/>
    <lineage>
        <taxon>Eukaryota</taxon>
        <taxon>Fungi</taxon>
        <taxon>Dikarya</taxon>
        <taxon>Ascomycota</taxon>
        <taxon>Pezizomycotina</taxon>
        <taxon>Leotiomycetes</taxon>
        <taxon>Helotiales</taxon>
        <taxon>Drepanopezizaceae</taxon>
        <taxon>Drepanopeziza</taxon>
    </lineage>
</organism>
<dbReference type="KEGG" id="mbe:MBM_09262"/>
<dbReference type="HOGENOM" id="CLU_1321143_0_0_1"/>
<reference evidence="1 2" key="1">
    <citation type="journal article" date="2012" name="BMC Genomics">
        <title>Sequencing the genome of Marssonina brunnea reveals fungus-poplar co-evolution.</title>
        <authorList>
            <person name="Zhu S."/>
            <person name="Cao Y.-Z."/>
            <person name="Jiang C."/>
            <person name="Tan B.-Y."/>
            <person name="Wang Z."/>
            <person name="Feng S."/>
            <person name="Zhang L."/>
            <person name="Su X.-H."/>
            <person name="Brejova B."/>
            <person name="Vinar T."/>
            <person name="Xu M."/>
            <person name="Wang M.-X."/>
            <person name="Zhang S.-G."/>
            <person name="Huang M.-R."/>
            <person name="Wu R."/>
            <person name="Zhou Y."/>
        </authorList>
    </citation>
    <scope>NUCLEOTIDE SEQUENCE [LARGE SCALE GENOMIC DNA]</scope>
    <source>
        <strain evidence="1 2">MB_m1</strain>
    </source>
</reference>
<dbReference type="RefSeq" id="XP_007297151.1">
    <property type="nucleotide sequence ID" value="XM_007297089.1"/>
</dbReference>
<protein>
    <submittedName>
        <fullName evidence="1">Uncharacterized protein</fullName>
    </submittedName>
</protein>
<dbReference type="EMBL" id="JH921455">
    <property type="protein sequence ID" value="EKD12693.1"/>
    <property type="molecule type" value="Genomic_DNA"/>
</dbReference>
<dbReference type="GeneID" id="18765197"/>